<dbReference type="GO" id="GO:0016747">
    <property type="term" value="F:acyltransferase activity, transferring groups other than amino-acyl groups"/>
    <property type="evidence" value="ECO:0007669"/>
    <property type="project" value="InterPro"/>
</dbReference>
<keyword evidence="1" id="KW-0472">Membrane</keyword>
<keyword evidence="1" id="KW-0812">Transmembrane</keyword>
<feature type="transmembrane region" description="Helical" evidence="1">
    <location>
        <begin position="160"/>
        <end position="180"/>
    </location>
</feature>
<name>A0AB39WSL4_9PSED</name>
<dbReference type="PANTHER" id="PTHR23028">
    <property type="entry name" value="ACETYLTRANSFERASE"/>
    <property type="match status" value="1"/>
</dbReference>
<evidence type="ECO:0000313" key="3">
    <source>
        <dbReference type="EMBL" id="XDV03996.1"/>
    </source>
</evidence>
<keyword evidence="3" id="KW-0012">Acyltransferase</keyword>
<feature type="transmembrane region" description="Helical" evidence="1">
    <location>
        <begin position="333"/>
        <end position="355"/>
    </location>
</feature>
<feature type="transmembrane region" description="Helical" evidence="1">
    <location>
        <begin position="303"/>
        <end position="321"/>
    </location>
</feature>
<protein>
    <submittedName>
        <fullName evidence="3">Acyltransferase family protein</fullName>
        <ecNumber evidence="3">2.3.-.-</ecNumber>
    </submittedName>
</protein>
<accession>A0AB39WSL4</accession>
<feature type="domain" description="Acyltransferase 3" evidence="2">
    <location>
        <begin position="5"/>
        <end position="352"/>
    </location>
</feature>
<organism evidence="3">
    <name type="scientific">Pseudomonas sp. WC2401</name>
    <dbReference type="NCBI Taxonomy" id="3234143"/>
    <lineage>
        <taxon>Bacteria</taxon>
        <taxon>Pseudomonadati</taxon>
        <taxon>Pseudomonadota</taxon>
        <taxon>Gammaproteobacteria</taxon>
        <taxon>Pseudomonadales</taxon>
        <taxon>Pseudomonadaceae</taxon>
        <taxon>Pseudomonas</taxon>
    </lineage>
</organism>
<proteinExistence type="predicted"/>
<sequence>MSKLGYLDSIRGLACICVVLSHASLVFFPYIHAFFGDIPETNQTQNLIHNSPFTFVFSGTGAVYVFFVLSGFVLSRSMHNKDASGFISAFFARYPRLMIPALFSCIFAFLIYSVIVLLAPPQNLSPWFYNQLVNTPNFFDSIKSGVIDAFFLGKSNYNNVLWTMSIELSGSFLIYLFMYLNNHINKTISSALFLATIILIAPISTKYAGGFFCFWVGFTIYITDFKIRGFWLSLSALLLGLYLAGVHYGSYSYSWIDYLLKQRSYLACNIFAGILIVWSIYSSETFQQLLTKKWLIWLGKKSFSIYLLHMPLMILTSYLFFDLFDKQFGYDIAALLMTLSVVLLSVITSALFSFIDDYAVALSKLTGEKASRFYCALRANSPT</sequence>
<evidence type="ECO:0000259" key="2">
    <source>
        <dbReference type="Pfam" id="PF01757"/>
    </source>
</evidence>
<dbReference type="RefSeq" id="WP_369781563.1">
    <property type="nucleotide sequence ID" value="NZ_CP165623.1"/>
</dbReference>
<feature type="transmembrane region" description="Helical" evidence="1">
    <location>
        <begin position="97"/>
        <end position="119"/>
    </location>
</feature>
<dbReference type="EC" id="2.3.-.-" evidence="3"/>
<dbReference type="InterPro" id="IPR050879">
    <property type="entry name" value="Acyltransferase_3"/>
</dbReference>
<feature type="transmembrane region" description="Helical" evidence="1">
    <location>
        <begin position="230"/>
        <end position="253"/>
    </location>
</feature>
<feature type="transmembrane region" description="Helical" evidence="1">
    <location>
        <begin position="192"/>
        <end position="218"/>
    </location>
</feature>
<keyword evidence="3" id="KW-0808">Transferase</keyword>
<keyword evidence="1" id="KW-1133">Transmembrane helix</keyword>
<gene>
    <name evidence="3" type="ORF">AB3G35_12935</name>
</gene>
<feature type="transmembrane region" description="Helical" evidence="1">
    <location>
        <begin position="55"/>
        <end position="76"/>
    </location>
</feature>
<dbReference type="PANTHER" id="PTHR23028:SF134">
    <property type="entry name" value="PUTATIVE (AFU_ORTHOLOGUE AFUA_4G08520)-RELATED"/>
    <property type="match status" value="1"/>
</dbReference>
<dbReference type="Pfam" id="PF01757">
    <property type="entry name" value="Acyl_transf_3"/>
    <property type="match status" value="1"/>
</dbReference>
<dbReference type="AlphaFoldDB" id="A0AB39WSL4"/>
<reference evidence="3" key="1">
    <citation type="submission" date="2024-07" db="EMBL/GenBank/DDBJ databases">
        <authorList>
            <person name="Biller S.J."/>
        </authorList>
    </citation>
    <scope>NUCLEOTIDE SEQUENCE</scope>
    <source>
        <strain evidence="3">WC2401</strain>
    </source>
</reference>
<evidence type="ECO:0000256" key="1">
    <source>
        <dbReference type="SAM" id="Phobius"/>
    </source>
</evidence>
<dbReference type="EMBL" id="CP165623">
    <property type="protein sequence ID" value="XDV03996.1"/>
    <property type="molecule type" value="Genomic_DNA"/>
</dbReference>
<dbReference type="InterPro" id="IPR002656">
    <property type="entry name" value="Acyl_transf_3_dom"/>
</dbReference>
<feature type="transmembrane region" description="Helical" evidence="1">
    <location>
        <begin position="265"/>
        <end position="283"/>
    </location>
</feature>
<feature type="transmembrane region" description="Helical" evidence="1">
    <location>
        <begin position="12"/>
        <end position="35"/>
    </location>
</feature>